<dbReference type="PANTHER" id="PTHR34138:SF1">
    <property type="entry name" value="CELL SHAPE-DETERMINING PROTEIN MREC"/>
    <property type="match status" value="1"/>
</dbReference>
<dbReference type="GO" id="GO:0008360">
    <property type="term" value="P:regulation of cell shape"/>
    <property type="evidence" value="ECO:0007669"/>
    <property type="project" value="InterPro"/>
</dbReference>
<evidence type="ECO:0000259" key="1">
    <source>
        <dbReference type="Pfam" id="PF04085"/>
    </source>
</evidence>
<protein>
    <recommendedName>
        <fullName evidence="1">Rod shape-determining protein MreC beta-barrel core domain-containing protein</fullName>
    </recommendedName>
</protein>
<dbReference type="EMBL" id="VSSQ01069868">
    <property type="protein sequence ID" value="MPN21806.1"/>
    <property type="molecule type" value="Genomic_DNA"/>
</dbReference>
<dbReference type="Gene3D" id="2.40.10.350">
    <property type="entry name" value="Rod shape-determining protein MreC, domain 2"/>
    <property type="match status" value="1"/>
</dbReference>
<dbReference type="Pfam" id="PF04085">
    <property type="entry name" value="MreC"/>
    <property type="match status" value="1"/>
</dbReference>
<dbReference type="InterPro" id="IPR007221">
    <property type="entry name" value="MreC"/>
</dbReference>
<evidence type="ECO:0000313" key="2">
    <source>
        <dbReference type="EMBL" id="MPN21806.1"/>
    </source>
</evidence>
<reference evidence="2" key="1">
    <citation type="submission" date="2019-08" db="EMBL/GenBank/DDBJ databases">
        <authorList>
            <person name="Kucharzyk K."/>
            <person name="Murdoch R.W."/>
            <person name="Higgins S."/>
            <person name="Loffler F."/>
        </authorList>
    </citation>
    <scope>NUCLEOTIDE SEQUENCE</scope>
</reference>
<comment type="caution">
    <text evidence="2">The sequence shown here is derived from an EMBL/GenBank/DDBJ whole genome shotgun (WGS) entry which is preliminary data.</text>
</comment>
<proteinExistence type="predicted"/>
<feature type="domain" description="Rod shape-determining protein MreC beta-barrel core" evidence="1">
    <location>
        <begin position="3"/>
        <end position="72"/>
    </location>
</feature>
<dbReference type="PANTHER" id="PTHR34138">
    <property type="entry name" value="CELL SHAPE-DETERMINING PROTEIN MREC"/>
    <property type="match status" value="1"/>
</dbReference>
<accession>A0A645G6M8</accession>
<dbReference type="InterPro" id="IPR042175">
    <property type="entry name" value="Cell/Rod_MreC_2"/>
</dbReference>
<dbReference type="AlphaFoldDB" id="A0A645G6M8"/>
<organism evidence="2">
    <name type="scientific">bioreactor metagenome</name>
    <dbReference type="NCBI Taxonomy" id="1076179"/>
    <lineage>
        <taxon>unclassified sequences</taxon>
        <taxon>metagenomes</taxon>
        <taxon>ecological metagenomes</taxon>
    </lineage>
</organism>
<sequence>MDSGLCIMSYLPKSANIIKGDYVETSGLGGIFPKGLIIGTVVEVGMESHGLSNYAVISPKADFSNMRTVFVITSFGESEEQP</sequence>
<gene>
    <name evidence="2" type="ORF">SDC9_169188</name>
</gene>
<name>A0A645G6M8_9ZZZZ</name>
<dbReference type="GO" id="GO:0005886">
    <property type="term" value="C:plasma membrane"/>
    <property type="evidence" value="ECO:0007669"/>
    <property type="project" value="TreeGrafter"/>
</dbReference>
<dbReference type="InterPro" id="IPR055342">
    <property type="entry name" value="MreC_beta-barrel_core"/>
</dbReference>